<feature type="compositionally biased region" description="Basic and acidic residues" evidence="1">
    <location>
        <begin position="76"/>
        <end position="106"/>
    </location>
</feature>
<organism evidence="3 4">
    <name type="scientific">Stentor coeruleus</name>
    <dbReference type="NCBI Taxonomy" id="5963"/>
    <lineage>
        <taxon>Eukaryota</taxon>
        <taxon>Sar</taxon>
        <taxon>Alveolata</taxon>
        <taxon>Ciliophora</taxon>
        <taxon>Postciliodesmatophora</taxon>
        <taxon>Heterotrichea</taxon>
        <taxon>Heterotrichida</taxon>
        <taxon>Stentoridae</taxon>
        <taxon>Stentor</taxon>
    </lineage>
</organism>
<feature type="transmembrane region" description="Helical" evidence="2">
    <location>
        <begin position="20"/>
        <end position="45"/>
    </location>
</feature>
<keyword evidence="2" id="KW-1133">Transmembrane helix</keyword>
<accession>A0A1R2CKH5</accession>
<keyword evidence="2" id="KW-0812">Transmembrane</keyword>
<dbReference type="Proteomes" id="UP000187209">
    <property type="component" value="Unassembled WGS sequence"/>
</dbReference>
<evidence type="ECO:0000256" key="1">
    <source>
        <dbReference type="SAM" id="MobiDB-lite"/>
    </source>
</evidence>
<keyword evidence="2" id="KW-0472">Membrane</keyword>
<name>A0A1R2CKH5_9CILI</name>
<evidence type="ECO:0000313" key="3">
    <source>
        <dbReference type="EMBL" id="OMJ89466.1"/>
    </source>
</evidence>
<comment type="caution">
    <text evidence="3">The sequence shown here is derived from an EMBL/GenBank/DDBJ whole genome shotgun (WGS) entry which is preliminary data.</text>
</comment>
<dbReference type="EMBL" id="MPUH01000125">
    <property type="protein sequence ID" value="OMJ89466.1"/>
    <property type="molecule type" value="Genomic_DNA"/>
</dbReference>
<sequence>MFLYGFALLLPYTLIQGSIYIGLTFINGFTYIILGGCFVVIIISLEVVRFIKIRKCCPKDTEKGRRDYISQNQDVDQSKYIENHNEREEKNPKIDENIRDNKDNEHTSFQFK</sequence>
<feature type="region of interest" description="Disordered" evidence="1">
    <location>
        <begin position="61"/>
        <end position="112"/>
    </location>
</feature>
<keyword evidence="4" id="KW-1185">Reference proteome</keyword>
<reference evidence="3 4" key="1">
    <citation type="submission" date="2016-11" db="EMBL/GenBank/DDBJ databases">
        <title>The macronuclear genome of Stentor coeruleus: a giant cell with tiny introns.</title>
        <authorList>
            <person name="Slabodnick M."/>
            <person name="Ruby J.G."/>
            <person name="Reiff S.B."/>
            <person name="Swart E.C."/>
            <person name="Gosai S."/>
            <person name="Prabakaran S."/>
            <person name="Witkowska E."/>
            <person name="Larue G.E."/>
            <person name="Fisher S."/>
            <person name="Freeman R.M."/>
            <person name="Gunawardena J."/>
            <person name="Chu W."/>
            <person name="Stover N.A."/>
            <person name="Gregory B.D."/>
            <person name="Nowacki M."/>
            <person name="Derisi J."/>
            <person name="Roy S.W."/>
            <person name="Marshall W.F."/>
            <person name="Sood P."/>
        </authorList>
    </citation>
    <scope>NUCLEOTIDE SEQUENCE [LARGE SCALE GENOMIC DNA]</scope>
    <source>
        <strain evidence="3">WM001</strain>
    </source>
</reference>
<gene>
    <name evidence="3" type="ORF">SteCoe_8363</name>
</gene>
<protein>
    <submittedName>
        <fullName evidence="3">Uncharacterized protein</fullName>
    </submittedName>
</protein>
<evidence type="ECO:0000313" key="4">
    <source>
        <dbReference type="Proteomes" id="UP000187209"/>
    </source>
</evidence>
<proteinExistence type="predicted"/>
<dbReference type="AlphaFoldDB" id="A0A1R2CKH5"/>
<evidence type="ECO:0000256" key="2">
    <source>
        <dbReference type="SAM" id="Phobius"/>
    </source>
</evidence>